<dbReference type="Proteomes" id="UP000095283">
    <property type="component" value="Unplaced"/>
</dbReference>
<dbReference type="Gene3D" id="3.40.50.300">
    <property type="entry name" value="P-loop containing nucleotide triphosphate hydrolases"/>
    <property type="match status" value="1"/>
</dbReference>
<dbReference type="SUPFAM" id="SSF52540">
    <property type="entry name" value="P-loop containing nucleoside triphosphate hydrolases"/>
    <property type="match status" value="1"/>
</dbReference>
<protein>
    <submittedName>
        <fullName evidence="2">RNA helicase</fullName>
    </submittedName>
</protein>
<dbReference type="AlphaFoldDB" id="A0A1I7XEQ8"/>
<organism evidence="1 2">
    <name type="scientific">Heterorhabditis bacteriophora</name>
    <name type="common">Entomopathogenic nematode worm</name>
    <dbReference type="NCBI Taxonomy" id="37862"/>
    <lineage>
        <taxon>Eukaryota</taxon>
        <taxon>Metazoa</taxon>
        <taxon>Ecdysozoa</taxon>
        <taxon>Nematoda</taxon>
        <taxon>Chromadorea</taxon>
        <taxon>Rhabditida</taxon>
        <taxon>Rhabditina</taxon>
        <taxon>Rhabditomorpha</taxon>
        <taxon>Strongyloidea</taxon>
        <taxon>Heterorhabditidae</taxon>
        <taxon>Heterorhabditis</taxon>
    </lineage>
</organism>
<accession>A0A1I7XEQ8</accession>
<keyword evidence="1" id="KW-1185">Reference proteome</keyword>
<sequence length="244" mass="28465">MISVRCLIPRLVILQNHSSLTTKKLVKPNEFGSLGHIDVPLERLTNTQRVSEYDSHRYQQKLKEIRYPVNQSRKTTQRLEKQQYLNSVSNRNILIECSQPEFNHHEGMIYPRGLDIPLCSEFWHKNKYKNHWFIVKRKTKWEDFIPDQLDVRLKDSILKLGFKMPTSTQHILVIVMAVTTSLKEQIYNVLSKISVGTPLNIKICKQGEDDKPNNWDILVGTPGLIEKYILSLEHPSEVSHVNLI</sequence>
<dbReference type="WBParaSite" id="Hba_16019">
    <property type="protein sequence ID" value="Hba_16019"/>
    <property type="gene ID" value="Hba_16019"/>
</dbReference>
<dbReference type="InterPro" id="IPR027417">
    <property type="entry name" value="P-loop_NTPase"/>
</dbReference>
<evidence type="ECO:0000313" key="1">
    <source>
        <dbReference type="Proteomes" id="UP000095283"/>
    </source>
</evidence>
<name>A0A1I7XEQ8_HETBA</name>
<reference evidence="2" key="1">
    <citation type="submission" date="2016-11" db="UniProtKB">
        <authorList>
            <consortium name="WormBaseParasite"/>
        </authorList>
    </citation>
    <scope>IDENTIFICATION</scope>
</reference>
<evidence type="ECO:0000313" key="2">
    <source>
        <dbReference type="WBParaSite" id="Hba_16019"/>
    </source>
</evidence>
<proteinExistence type="predicted"/>